<sequence length="537" mass="62706">MYFSITFKRKYKPHTMRKLFLSIAFVCFLLLVTTVSCKKKDIVVHAIPDEIETSFDSTLVQTFFTKHPKLKEYQSDVETLYRKHQFHYVWYDHNGINEFANLLHNKLINLREEGIQDTVPYKDKLDAVYQNFDEKHRPNVETELLHSALYFFYADNVYHGLDAKKSTEMEWYLPRKKQSYGTYLDSLLIDPTLINKDEKGVLSQYFLLKNVLKKYRQIEQQGGWKTITIDSDVRSYNIGDSSSTIAQIRQRLFITGDLSKDSKSAVYDKDLAAGVSKYKNRSGNNADTKILPEHIKEMNIPVEKRIKTLIVNMERCRWVSNDITKAKELIAINIPAYQLTYFRNGVPELRSNVVVGKVMNQTVIFSAPMKSIVFSPYWNVPKSILEKEILPGIEKNANYLEEHNMEWHGDYVRQKPGPKNSLGLIKFLFPNSNAIYLHDTPAKSLFNKEDRAFSHGCIRVAKPIELATLILKNDKKWNEQKIREAMNSGEEKWYTLKDKIPVYIGYFTAWADDKGEIHFYEDIYNRDDELASLLFIK</sequence>
<evidence type="ECO:0000256" key="4">
    <source>
        <dbReference type="ARBA" id="ARBA00022960"/>
    </source>
</evidence>
<dbReference type="GO" id="GO:0008360">
    <property type="term" value="P:regulation of cell shape"/>
    <property type="evidence" value="ECO:0007669"/>
    <property type="project" value="UniProtKB-UniRule"/>
</dbReference>
<feature type="active site" description="Nucleophile" evidence="7">
    <location>
        <position position="457"/>
    </location>
</feature>
<proteinExistence type="inferred from homology"/>
<organism evidence="9 10">
    <name type="scientific">Flavobacterium frigoris</name>
    <dbReference type="NCBI Taxonomy" id="229204"/>
    <lineage>
        <taxon>Bacteria</taxon>
        <taxon>Pseudomonadati</taxon>
        <taxon>Bacteroidota</taxon>
        <taxon>Flavobacteriia</taxon>
        <taxon>Flavobacteriales</taxon>
        <taxon>Flavobacteriaceae</taxon>
        <taxon>Flavobacterium</taxon>
    </lineage>
</organism>
<reference evidence="10" key="1">
    <citation type="submission" date="2016-10" db="EMBL/GenBank/DDBJ databases">
        <authorList>
            <person name="Varghese N."/>
            <person name="Submissions S."/>
        </authorList>
    </citation>
    <scope>NUCLEOTIDE SEQUENCE [LARGE SCALE GENOMIC DNA]</scope>
    <source>
        <strain evidence="10">DSM 15719</strain>
    </source>
</reference>
<dbReference type="PANTHER" id="PTHR41533:SF2">
    <property type="entry name" value="BLR7131 PROTEIN"/>
    <property type="match status" value="1"/>
</dbReference>
<keyword evidence="10" id="KW-1185">Reference proteome</keyword>
<keyword evidence="4 7" id="KW-0133">Cell shape</keyword>
<dbReference type="Pfam" id="PF03734">
    <property type="entry name" value="YkuD"/>
    <property type="match status" value="1"/>
</dbReference>
<keyword evidence="3" id="KW-0808">Transferase</keyword>
<evidence type="ECO:0000256" key="2">
    <source>
        <dbReference type="ARBA" id="ARBA00005992"/>
    </source>
</evidence>
<evidence type="ECO:0000256" key="1">
    <source>
        <dbReference type="ARBA" id="ARBA00004752"/>
    </source>
</evidence>
<name>A0A1H9NQK3_FLAFI</name>
<dbReference type="GO" id="GO:0071555">
    <property type="term" value="P:cell wall organization"/>
    <property type="evidence" value="ECO:0007669"/>
    <property type="project" value="UniProtKB-UniRule"/>
</dbReference>
<dbReference type="InterPro" id="IPR038063">
    <property type="entry name" value="Transpep_catalytic_dom"/>
</dbReference>
<dbReference type="CDD" id="cd16913">
    <property type="entry name" value="YkuD_like"/>
    <property type="match status" value="1"/>
</dbReference>
<feature type="active site" description="Proton donor/acceptor" evidence="7">
    <location>
        <position position="438"/>
    </location>
</feature>
<protein>
    <submittedName>
        <fullName evidence="9">Murein L,D-transpeptidase YcbB/YkuD</fullName>
    </submittedName>
</protein>
<dbReference type="Gene3D" id="2.40.440.10">
    <property type="entry name" value="L,D-transpeptidase catalytic domain-like"/>
    <property type="match status" value="1"/>
</dbReference>
<accession>A0A1H9NQK3</accession>
<evidence type="ECO:0000313" key="9">
    <source>
        <dbReference type="EMBL" id="SER38181.1"/>
    </source>
</evidence>
<gene>
    <name evidence="9" type="ORF">SAMN05444355_11155</name>
</gene>
<dbReference type="GO" id="GO:0016740">
    <property type="term" value="F:transferase activity"/>
    <property type="evidence" value="ECO:0007669"/>
    <property type="project" value="UniProtKB-KW"/>
</dbReference>
<evidence type="ECO:0000256" key="5">
    <source>
        <dbReference type="ARBA" id="ARBA00022984"/>
    </source>
</evidence>
<dbReference type="SUPFAM" id="SSF141523">
    <property type="entry name" value="L,D-transpeptidase catalytic domain-like"/>
    <property type="match status" value="1"/>
</dbReference>
<dbReference type="InterPro" id="IPR005490">
    <property type="entry name" value="LD_TPept_cat_dom"/>
</dbReference>
<dbReference type="Pfam" id="PF20142">
    <property type="entry name" value="Scaffold"/>
    <property type="match status" value="1"/>
</dbReference>
<comment type="pathway">
    <text evidence="1 7">Cell wall biogenesis; peptidoglycan biosynthesis.</text>
</comment>
<dbReference type="GO" id="GO:0009252">
    <property type="term" value="P:peptidoglycan biosynthetic process"/>
    <property type="evidence" value="ECO:0007669"/>
    <property type="project" value="UniProtKB-UniPathway"/>
</dbReference>
<dbReference type="PROSITE" id="PS52029">
    <property type="entry name" value="LD_TPASE"/>
    <property type="match status" value="1"/>
</dbReference>
<dbReference type="InterPro" id="IPR045380">
    <property type="entry name" value="LD_TPept_scaffold_dom"/>
</dbReference>
<comment type="similarity">
    <text evidence="2">Belongs to the YkuD family.</text>
</comment>
<dbReference type="GO" id="GO:0004180">
    <property type="term" value="F:carboxypeptidase activity"/>
    <property type="evidence" value="ECO:0007669"/>
    <property type="project" value="UniProtKB-ARBA"/>
</dbReference>
<dbReference type="PANTHER" id="PTHR41533">
    <property type="entry name" value="L,D-TRANSPEPTIDASE HI_1667-RELATED"/>
    <property type="match status" value="1"/>
</dbReference>
<dbReference type="Proteomes" id="UP000183658">
    <property type="component" value="Unassembled WGS sequence"/>
</dbReference>
<dbReference type="AlphaFoldDB" id="A0A1H9NQK3"/>
<dbReference type="UniPathway" id="UPA00219"/>
<dbReference type="InterPro" id="IPR052905">
    <property type="entry name" value="LD-transpeptidase_YkuD-like"/>
</dbReference>
<evidence type="ECO:0000259" key="8">
    <source>
        <dbReference type="PROSITE" id="PS52029"/>
    </source>
</evidence>
<evidence type="ECO:0000256" key="6">
    <source>
        <dbReference type="ARBA" id="ARBA00023316"/>
    </source>
</evidence>
<dbReference type="EMBL" id="FOFZ01000011">
    <property type="protein sequence ID" value="SER38181.1"/>
    <property type="molecule type" value="Genomic_DNA"/>
</dbReference>
<evidence type="ECO:0000313" key="10">
    <source>
        <dbReference type="Proteomes" id="UP000183658"/>
    </source>
</evidence>
<evidence type="ECO:0000256" key="3">
    <source>
        <dbReference type="ARBA" id="ARBA00022679"/>
    </source>
</evidence>
<feature type="domain" description="L,D-TPase catalytic" evidence="8">
    <location>
        <begin position="328"/>
        <end position="485"/>
    </location>
</feature>
<evidence type="ECO:0000256" key="7">
    <source>
        <dbReference type="PROSITE-ProRule" id="PRU01373"/>
    </source>
</evidence>
<keyword evidence="6 7" id="KW-0961">Cell wall biogenesis/degradation</keyword>
<keyword evidence="5 7" id="KW-0573">Peptidoglycan synthesis</keyword>